<evidence type="ECO:0000256" key="1">
    <source>
        <dbReference type="SAM" id="MobiDB-lite"/>
    </source>
</evidence>
<dbReference type="AlphaFoldDB" id="A0A0F9IVZ8"/>
<sequence length="71" mass="7740">MKKILTDLPLFGGHRRQKRRRRTHARRTAEGTSSAGMKKAGNSHGFPTVTRAPLAMSPCVAKVGDLPADQD</sequence>
<dbReference type="EMBL" id="LAZR01011459">
    <property type="protein sequence ID" value="KKM61574.1"/>
    <property type="molecule type" value="Genomic_DNA"/>
</dbReference>
<organism evidence="2">
    <name type="scientific">marine sediment metagenome</name>
    <dbReference type="NCBI Taxonomy" id="412755"/>
    <lineage>
        <taxon>unclassified sequences</taxon>
        <taxon>metagenomes</taxon>
        <taxon>ecological metagenomes</taxon>
    </lineage>
</organism>
<comment type="caution">
    <text evidence="2">The sequence shown here is derived from an EMBL/GenBank/DDBJ whole genome shotgun (WGS) entry which is preliminary data.</text>
</comment>
<evidence type="ECO:0000313" key="2">
    <source>
        <dbReference type="EMBL" id="KKM61574.1"/>
    </source>
</evidence>
<gene>
    <name evidence="2" type="ORF">LCGC14_1530350</name>
</gene>
<name>A0A0F9IVZ8_9ZZZZ</name>
<proteinExistence type="predicted"/>
<accession>A0A0F9IVZ8</accession>
<feature type="compositionally biased region" description="Basic residues" evidence="1">
    <location>
        <begin position="13"/>
        <end position="26"/>
    </location>
</feature>
<protein>
    <submittedName>
        <fullName evidence="2">Uncharacterized protein</fullName>
    </submittedName>
</protein>
<reference evidence="2" key="1">
    <citation type="journal article" date="2015" name="Nature">
        <title>Complex archaea that bridge the gap between prokaryotes and eukaryotes.</title>
        <authorList>
            <person name="Spang A."/>
            <person name="Saw J.H."/>
            <person name="Jorgensen S.L."/>
            <person name="Zaremba-Niedzwiedzka K."/>
            <person name="Martijn J."/>
            <person name="Lind A.E."/>
            <person name="van Eijk R."/>
            <person name="Schleper C."/>
            <person name="Guy L."/>
            <person name="Ettema T.J."/>
        </authorList>
    </citation>
    <scope>NUCLEOTIDE SEQUENCE</scope>
</reference>
<feature type="region of interest" description="Disordered" evidence="1">
    <location>
        <begin position="1"/>
        <end position="50"/>
    </location>
</feature>